<feature type="region of interest" description="Disordered" evidence="1">
    <location>
        <begin position="67"/>
        <end position="95"/>
    </location>
</feature>
<comment type="caution">
    <text evidence="2">The sequence shown here is derived from an EMBL/GenBank/DDBJ whole genome shotgun (WGS) entry which is preliminary data.</text>
</comment>
<dbReference type="Proteomes" id="UP000712600">
    <property type="component" value="Unassembled WGS sequence"/>
</dbReference>
<gene>
    <name evidence="2" type="ORF">F2Q69_00009917</name>
</gene>
<evidence type="ECO:0000313" key="3">
    <source>
        <dbReference type="Proteomes" id="UP000712600"/>
    </source>
</evidence>
<sequence length="95" mass="10735">MYGGWLKFFNSFLFTHNRETVAKHMIPPFVERIPAALRLGDQAKSPVSQSRVPVSLRLGTSLPGVVMEPVEKEKPVKRKPGHPQEGEWSQQAQLQ</sequence>
<proteinExistence type="predicted"/>
<dbReference type="AlphaFoldDB" id="A0A8S9P3S2"/>
<dbReference type="EMBL" id="QGKX02001521">
    <property type="protein sequence ID" value="KAF3510239.1"/>
    <property type="molecule type" value="Genomic_DNA"/>
</dbReference>
<protein>
    <submittedName>
        <fullName evidence="2">Uncharacterized protein</fullName>
    </submittedName>
</protein>
<organism evidence="2 3">
    <name type="scientific">Brassica cretica</name>
    <name type="common">Mustard</name>
    <dbReference type="NCBI Taxonomy" id="69181"/>
    <lineage>
        <taxon>Eukaryota</taxon>
        <taxon>Viridiplantae</taxon>
        <taxon>Streptophyta</taxon>
        <taxon>Embryophyta</taxon>
        <taxon>Tracheophyta</taxon>
        <taxon>Spermatophyta</taxon>
        <taxon>Magnoliopsida</taxon>
        <taxon>eudicotyledons</taxon>
        <taxon>Gunneridae</taxon>
        <taxon>Pentapetalae</taxon>
        <taxon>rosids</taxon>
        <taxon>malvids</taxon>
        <taxon>Brassicales</taxon>
        <taxon>Brassicaceae</taxon>
        <taxon>Brassiceae</taxon>
        <taxon>Brassica</taxon>
    </lineage>
</organism>
<reference evidence="2" key="1">
    <citation type="submission" date="2019-12" db="EMBL/GenBank/DDBJ databases">
        <title>Genome sequencing and annotation of Brassica cretica.</title>
        <authorList>
            <person name="Studholme D.J."/>
            <person name="Sarris P."/>
        </authorList>
    </citation>
    <scope>NUCLEOTIDE SEQUENCE</scope>
    <source>
        <strain evidence="2">PFS-109/04</strain>
        <tissue evidence="2">Leaf</tissue>
    </source>
</reference>
<evidence type="ECO:0000313" key="2">
    <source>
        <dbReference type="EMBL" id="KAF3510239.1"/>
    </source>
</evidence>
<accession>A0A8S9P3S2</accession>
<evidence type="ECO:0000256" key="1">
    <source>
        <dbReference type="SAM" id="MobiDB-lite"/>
    </source>
</evidence>
<name>A0A8S9P3S2_BRACR</name>